<evidence type="ECO:0000313" key="2">
    <source>
        <dbReference type="Proteomes" id="UP000823775"/>
    </source>
</evidence>
<proteinExistence type="predicted"/>
<reference evidence="1 2" key="1">
    <citation type="journal article" date="2021" name="BMC Genomics">
        <title>Datura genome reveals duplications of psychoactive alkaloid biosynthetic genes and high mutation rate following tissue culture.</title>
        <authorList>
            <person name="Rajewski A."/>
            <person name="Carter-House D."/>
            <person name="Stajich J."/>
            <person name="Litt A."/>
        </authorList>
    </citation>
    <scope>NUCLEOTIDE SEQUENCE [LARGE SCALE GENOMIC DNA]</scope>
    <source>
        <strain evidence="1">AR-01</strain>
    </source>
</reference>
<comment type="caution">
    <text evidence="1">The sequence shown here is derived from an EMBL/GenBank/DDBJ whole genome shotgun (WGS) entry which is preliminary data.</text>
</comment>
<sequence>MIIELSNPNFENTTNISLREIVNKRKKLSHGSQRKGRLVQKVPTKGKKYHSLKAYFWGRAKLFVSPLATNSPHLALFQHKQKCRDLQYLSVRTTILLPPLPDFCSGAVGRNLESTNVCDDNFHRLRCSSLRSAFIKRARPRTCC</sequence>
<gene>
    <name evidence="1" type="ORF">HAX54_017766</name>
</gene>
<keyword evidence="2" id="KW-1185">Reference proteome</keyword>
<protein>
    <submittedName>
        <fullName evidence="1">Uncharacterized protein</fullName>
    </submittedName>
</protein>
<accession>A0ABS8UME6</accession>
<organism evidence="1 2">
    <name type="scientific">Datura stramonium</name>
    <name type="common">Jimsonweed</name>
    <name type="synonym">Common thornapple</name>
    <dbReference type="NCBI Taxonomy" id="4076"/>
    <lineage>
        <taxon>Eukaryota</taxon>
        <taxon>Viridiplantae</taxon>
        <taxon>Streptophyta</taxon>
        <taxon>Embryophyta</taxon>
        <taxon>Tracheophyta</taxon>
        <taxon>Spermatophyta</taxon>
        <taxon>Magnoliopsida</taxon>
        <taxon>eudicotyledons</taxon>
        <taxon>Gunneridae</taxon>
        <taxon>Pentapetalae</taxon>
        <taxon>asterids</taxon>
        <taxon>lamiids</taxon>
        <taxon>Solanales</taxon>
        <taxon>Solanaceae</taxon>
        <taxon>Solanoideae</taxon>
        <taxon>Datureae</taxon>
        <taxon>Datura</taxon>
    </lineage>
</organism>
<name>A0ABS8UME6_DATST</name>
<dbReference type="Proteomes" id="UP000823775">
    <property type="component" value="Unassembled WGS sequence"/>
</dbReference>
<evidence type="ECO:0000313" key="1">
    <source>
        <dbReference type="EMBL" id="MCD9559635.1"/>
    </source>
</evidence>
<dbReference type="EMBL" id="JACEIK010002180">
    <property type="protein sequence ID" value="MCD9559635.1"/>
    <property type="molecule type" value="Genomic_DNA"/>
</dbReference>